<accession>A0ABD2XI97</accession>
<feature type="region of interest" description="Disordered" evidence="4">
    <location>
        <begin position="152"/>
        <end position="180"/>
    </location>
</feature>
<keyword evidence="6" id="KW-1185">Reference proteome</keyword>
<dbReference type="SMART" id="SM00248">
    <property type="entry name" value="ANK"/>
    <property type="match status" value="9"/>
</dbReference>
<evidence type="ECO:0000313" key="5">
    <source>
        <dbReference type="EMBL" id="KAL3404718.1"/>
    </source>
</evidence>
<dbReference type="EMBL" id="JBJJXI010000023">
    <property type="protein sequence ID" value="KAL3404718.1"/>
    <property type="molecule type" value="Genomic_DNA"/>
</dbReference>
<feature type="repeat" description="ANK" evidence="3">
    <location>
        <begin position="360"/>
        <end position="392"/>
    </location>
</feature>
<dbReference type="SUPFAM" id="SSF48403">
    <property type="entry name" value="Ankyrin repeat"/>
    <property type="match status" value="1"/>
</dbReference>
<reference evidence="5 6" key="1">
    <citation type="journal article" date="2024" name="bioRxiv">
        <title>A reference genome for Trichogramma kaykai: A tiny desert-dwelling parasitoid wasp with competing sex-ratio distorters.</title>
        <authorList>
            <person name="Culotta J."/>
            <person name="Lindsey A.R."/>
        </authorList>
    </citation>
    <scope>NUCLEOTIDE SEQUENCE [LARGE SCALE GENOMIC DNA]</scope>
    <source>
        <strain evidence="5 6">KSX58</strain>
    </source>
</reference>
<evidence type="ECO:0000256" key="2">
    <source>
        <dbReference type="ARBA" id="ARBA00023043"/>
    </source>
</evidence>
<feature type="compositionally biased region" description="Low complexity" evidence="4">
    <location>
        <begin position="152"/>
        <end position="162"/>
    </location>
</feature>
<dbReference type="PANTHER" id="PTHR24161">
    <property type="entry name" value="ANK_REP_REGION DOMAIN-CONTAINING PROTEIN-RELATED"/>
    <property type="match status" value="1"/>
</dbReference>
<proteinExistence type="predicted"/>
<feature type="repeat" description="ANK" evidence="3">
    <location>
        <begin position="73"/>
        <end position="105"/>
    </location>
</feature>
<evidence type="ECO:0000256" key="1">
    <source>
        <dbReference type="ARBA" id="ARBA00022737"/>
    </source>
</evidence>
<organism evidence="5 6">
    <name type="scientific">Trichogramma kaykai</name>
    <dbReference type="NCBI Taxonomy" id="54128"/>
    <lineage>
        <taxon>Eukaryota</taxon>
        <taxon>Metazoa</taxon>
        <taxon>Ecdysozoa</taxon>
        <taxon>Arthropoda</taxon>
        <taxon>Hexapoda</taxon>
        <taxon>Insecta</taxon>
        <taxon>Pterygota</taxon>
        <taxon>Neoptera</taxon>
        <taxon>Endopterygota</taxon>
        <taxon>Hymenoptera</taxon>
        <taxon>Apocrita</taxon>
        <taxon>Proctotrupomorpha</taxon>
        <taxon>Chalcidoidea</taxon>
        <taxon>Trichogrammatidae</taxon>
        <taxon>Trichogramma</taxon>
    </lineage>
</organism>
<name>A0ABD2XI97_9HYME</name>
<dbReference type="InterPro" id="IPR036770">
    <property type="entry name" value="Ankyrin_rpt-contain_sf"/>
</dbReference>
<dbReference type="Proteomes" id="UP001627154">
    <property type="component" value="Unassembled WGS sequence"/>
</dbReference>
<dbReference type="PROSITE" id="PS50297">
    <property type="entry name" value="ANK_REP_REGION"/>
    <property type="match status" value="4"/>
</dbReference>
<dbReference type="Gene3D" id="1.25.40.20">
    <property type="entry name" value="Ankyrin repeat-containing domain"/>
    <property type="match status" value="3"/>
</dbReference>
<dbReference type="PROSITE" id="PS50088">
    <property type="entry name" value="ANK_REPEAT"/>
    <property type="match status" value="4"/>
</dbReference>
<sequence>MTEKNTNSKLSEKNVKKLYMYVVRNAFAAGKSGCVAMGKEWLLHEAVLSNEAAVVRQILSDPDVLNIDCRNNYGRAPVHLAASRGNSEILKLLINAKCDIEAKDKLEMRPLHMAALHGQRAALELLLEAGAQATALDKNQRSLLMLAAQSSCHSSSSSSSSSENQRQIKEEGNEDEDEEEVVLHLLNRLGSQAEMLEALCVQDVEGATAAHHAARHGRSGPIRSIGRKLGAEGLRRVLEVRDLQGRTALHEACQQGQRSAAAQLLELGADPLVQDSQGRSVLQLAAERRDSQLCCWMLSGSGLGPARARALLQLSDSRGYRLLHVAASLGCCVILQCLLDSELWTGPELVEQLRTGCLEAANSALHLAAASGQLQAVELLVHHGAELELRNQLGQTPLELAEERGHGQVCRSLLRAEQRREQPSSRARMLAVTGRGLANMTSIVARTAHILYSLDYTTPKND</sequence>
<protein>
    <submittedName>
        <fullName evidence="5">Uncharacterized protein</fullName>
    </submittedName>
</protein>
<dbReference type="PANTHER" id="PTHR24161:SF85">
    <property type="entry name" value="PALMITOYLTRANSFERASE HIP14"/>
    <property type="match status" value="1"/>
</dbReference>
<keyword evidence="1" id="KW-0677">Repeat</keyword>
<feature type="repeat" description="ANK" evidence="3">
    <location>
        <begin position="244"/>
        <end position="276"/>
    </location>
</feature>
<dbReference type="Pfam" id="PF12796">
    <property type="entry name" value="Ank_2"/>
    <property type="match status" value="3"/>
</dbReference>
<evidence type="ECO:0000256" key="3">
    <source>
        <dbReference type="PROSITE-ProRule" id="PRU00023"/>
    </source>
</evidence>
<dbReference type="InterPro" id="IPR002110">
    <property type="entry name" value="Ankyrin_rpt"/>
</dbReference>
<evidence type="ECO:0000313" key="6">
    <source>
        <dbReference type="Proteomes" id="UP001627154"/>
    </source>
</evidence>
<dbReference type="AlphaFoldDB" id="A0ABD2XI97"/>
<evidence type="ECO:0000256" key="4">
    <source>
        <dbReference type="SAM" id="MobiDB-lite"/>
    </source>
</evidence>
<keyword evidence="2 3" id="KW-0040">ANK repeat</keyword>
<gene>
    <name evidence="5" type="ORF">TKK_002760</name>
</gene>
<feature type="repeat" description="ANK" evidence="3">
    <location>
        <begin position="106"/>
        <end position="138"/>
    </location>
</feature>
<dbReference type="PRINTS" id="PR01415">
    <property type="entry name" value="ANKYRIN"/>
</dbReference>
<comment type="caution">
    <text evidence="5">The sequence shown here is derived from an EMBL/GenBank/DDBJ whole genome shotgun (WGS) entry which is preliminary data.</text>
</comment>